<sequence>MVKMLIGVRLPETLLFDGRRVLGLTSEIFKKQIMKKNTLKIGFAILSALIVFSCTKDESSFIDGLPDAVINNDPDDAPARVMQESWNGHSDTIYREYFDNDVAVFFDEDVNRDIVWVRQFSGDVWEYIQNNYGGFDNDKRLWTIFHSDQVEPYYTTIFDDSSMNNSLIDLSLSGEEMNSEEMDLILTLVSEIVQNSAFNTANSPASAVWKDNFADIFLYDVYSNLGMEDEAQRIMSRALETSSDYPTADSFWFRDWFLPIYENYEGVITLNNFFQSLSMNFSKNGSEYARDLTFGEFVHFFSGAVGEDIQPFAEEAFGEWTDEWQTELLQARTDFPNVNYPFEPTSKLVDLTLNATLHVSKDNNGGAQAGEGSLKVIDNDINSKFLISDFSSDLNFWMEQEFAQEQVVNRYTLTSGNDAPDRDPKSWELRASNDGENWEVLDTRTEESFPDRNQTREFTVENDKAYKYYRLYITENYGSNLLQISEWRLLSLQLIDSSQPADVTTNATLTVSRENNDGADAGEGSSKLIDNDIYTKFLAEYDTDFFMQQQLSEPAVVSKYAITSGNDAPDRDPVNWEFSGSNDGVTWDVLDTRNDQSFDGRNLTREFGVNNSTTYEYYRLSVTSNNGSNVIQISEWRLYGQVGSVGPQDFTDAATLTVNHDNAGGADAGEGSLKLVDGDIYTKFLTGFSSDLWMQQELPQAQVVNAYTITSGNDAPDRDLKDWEFAGSNDGSNWDVLDTRTGETWSGRNETRQFEINNTTAYTYYRITMTANNGSDGTQVSEWRLLKI</sequence>
<dbReference type="SUPFAM" id="SSF49785">
    <property type="entry name" value="Galactose-binding domain-like"/>
    <property type="match status" value="3"/>
</dbReference>
<dbReference type="InterPro" id="IPR008979">
    <property type="entry name" value="Galactose-bd-like_sf"/>
</dbReference>
<dbReference type="KEGG" id="gfl:GRFL_0286"/>
<dbReference type="EMBL" id="CP016359">
    <property type="protein sequence ID" value="APU67010.1"/>
    <property type="molecule type" value="Genomic_DNA"/>
</dbReference>
<keyword evidence="3" id="KW-1185">Reference proteome</keyword>
<organism evidence="2 3">
    <name type="scientific">Christiangramia flava JLT2011</name>
    <dbReference type="NCBI Taxonomy" id="1229726"/>
    <lineage>
        <taxon>Bacteria</taxon>
        <taxon>Pseudomonadati</taxon>
        <taxon>Bacteroidota</taxon>
        <taxon>Flavobacteriia</taxon>
        <taxon>Flavobacteriales</taxon>
        <taxon>Flavobacteriaceae</taxon>
        <taxon>Christiangramia</taxon>
    </lineage>
</organism>
<feature type="domain" description="F5/8 type C" evidence="1">
    <location>
        <begin position="370"/>
        <end position="485"/>
    </location>
</feature>
<name>A0A1L7I0B3_9FLAO</name>
<dbReference type="OrthoDB" id="5134860at2"/>
<dbReference type="AlphaFoldDB" id="A0A1L7I0B3"/>
<dbReference type="Gene3D" id="2.60.120.260">
    <property type="entry name" value="Galactose-binding domain-like"/>
    <property type="match status" value="3"/>
</dbReference>
<dbReference type="Proteomes" id="UP000186230">
    <property type="component" value="Chromosome"/>
</dbReference>
<proteinExistence type="predicted"/>
<evidence type="ECO:0000313" key="2">
    <source>
        <dbReference type="EMBL" id="APU67010.1"/>
    </source>
</evidence>
<accession>A0A1L7I0B3</accession>
<reference evidence="2 3" key="1">
    <citation type="submission" date="2016-07" db="EMBL/GenBank/DDBJ databases">
        <title>Multi-omics approach to identify versatile polysaccharide utilization systems of a marine flavobacterium Gramella flava.</title>
        <authorList>
            <person name="Tang K."/>
        </authorList>
    </citation>
    <scope>NUCLEOTIDE SEQUENCE [LARGE SCALE GENOMIC DNA]</scope>
    <source>
        <strain evidence="2 3">JLT2011</strain>
    </source>
</reference>
<gene>
    <name evidence="2" type="ORF">GRFL_0286</name>
</gene>
<evidence type="ECO:0000313" key="3">
    <source>
        <dbReference type="Proteomes" id="UP000186230"/>
    </source>
</evidence>
<evidence type="ECO:0000259" key="1">
    <source>
        <dbReference type="Pfam" id="PF00754"/>
    </source>
</evidence>
<dbReference type="STRING" id="1229726.GRFL_0286"/>
<protein>
    <submittedName>
        <fullName evidence="2">PKD domain protein</fullName>
    </submittedName>
</protein>
<feature type="domain" description="F5/8 type C" evidence="1">
    <location>
        <begin position="669"/>
        <end position="779"/>
    </location>
</feature>
<dbReference type="InterPro" id="IPR000421">
    <property type="entry name" value="FA58C"/>
</dbReference>
<dbReference type="Pfam" id="PF00754">
    <property type="entry name" value="F5_F8_type_C"/>
    <property type="match status" value="2"/>
</dbReference>